<dbReference type="CDD" id="cd02440">
    <property type="entry name" value="AdoMet_MTases"/>
    <property type="match status" value="1"/>
</dbReference>
<keyword evidence="2" id="KW-0808">Transferase</keyword>
<dbReference type="GO" id="GO:0032259">
    <property type="term" value="P:methylation"/>
    <property type="evidence" value="ECO:0007669"/>
    <property type="project" value="UniProtKB-KW"/>
</dbReference>
<dbReference type="AlphaFoldDB" id="A0A934NFB7"/>
<dbReference type="PANTHER" id="PTHR43464:SF19">
    <property type="entry name" value="UBIQUINONE BIOSYNTHESIS O-METHYLTRANSFERASE, MITOCHONDRIAL"/>
    <property type="match status" value="1"/>
</dbReference>
<evidence type="ECO:0000256" key="2">
    <source>
        <dbReference type="ARBA" id="ARBA00022679"/>
    </source>
</evidence>
<feature type="domain" description="Methyltransferase" evidence="4">
    <location>
        <begin position="46"/>
        <end position="141"/>
    </location>
</feature>
<dbReference type="EMBL" id="JAEKNN010000051">
    <property type="protein sequence ID" value="MBJ7609728.1"/>
    <property type="molecule type" value="Genomic_DNA"/>
</dbReference>
<organism evidence="5 6">
    <name type="scientific">Candidatus Amunia macphersoniae</name>
    <dbReference type="NCBI Taxonomy" id="3127014"/>
    <lineage>
        <taxon>Bacteria</taxon>
        <taxon>Bacillati</taxon>
        <taxon>Candidatus Dormiibacterota</taxon>
        <taxon>Candidatus Dormibacteria</taxon>
        <taxon>Candidatus Aeolococcales</taxon>
        <taxon>Candidatus Aeolococcaceae</taxon>
        <taxon>Candidatus Amunia</taxon>
    </lineage>
</organism>
<evidence type="ECO:0000259" key="4">
    <source>
        <dbReference type="Pfam" id="PF13649"/>
    </source>
</evidence>
<dbReference type="GO" id="GO:0008168">
    <property type="term" value="F:methyltransferase activity"/>
    <property type="evidence" value="ECO:0007669"/>
    <property type="project" value="UniProtKB-KW"/>
</dbReference>
<evidence type="ECO:0000256" key="1">
    <source>
        <dbReference type="ARBA" id="ARBA00022603"/>
    </source>
</evidence>
<protein>
    <submittedName>
        <fullName evidence="5">Class I SAM-dependent methyltransferase</fullName>
    </submittedName>
</protein>
<name>A0A934NFB7_9BACT</name>
<evidence type="ECO:0000256" key="3">
    <source>
        <dbReference type="ARBA" id="ARBA00022691"/>
    </source>
</evidence>
<dbReference type="PANTHER" id="PTHR43464">
    <property type="entry name" value="METHYLTRANSFERASE"/>
    <property type="match status" value="1"/>
</dbReference>
<gene>
    <name evidence="5" type="ORF">JF887_09935</name>
</gene>
<dbReference type="InterPro" id="IPR041698">
    <property type="entry name" value="Methyltransf_25"/>
</dbReference>
<dbReference type="InterPro" id="IPR029063">
    <property type="entry name" value="SAM-dependent_MTases_sf"/>
</dbReference>
<evidence type="ECO:0000313" key="5">
    <source>
        <dbReference type="EMBL" id="MBJ7609728.1"/>
    </source>
</evidence>
<dbReference type="Pfam" id="PF13649">
    <property type="entry name" value="Methyltransf_25"/>
    <property type="match status" value="1"/>
</dbReference>
<reference evidence="5 6" key="1">
    <citation type="submission" date="2020-10" db="EMBL/GenBank/DDBJ databases">
        <title>Ca. Dormibacterota MAGs.</title>
        <authorList>
            <person name="Montgomery K."/>
        </authorList>
    </citation>
    <scope>NUCLEOTIDE SEQUENCE [LARGE SCALE GENOMIC DNA]</scope>
    <source>
        <strain evidence="5">Mitchell_Peninsula_5</strain>
    </source>
</reference>
<evidence type="ECO:0000313" key="6">
    <source>
        <dbReference type="Proteomes" id="UP000614410"/>
    </source>
</evidence>
<dbReference type="Proteomes" id="UP000614410">
    <property type="component" value="Unassembled WGS sequence"/>
</dbReference>
<accession>A0A934NFB7</accession>
<sequence length="202" mass="21882">MNDPEFTLPGFTSFDHAYATTPPWEIGRPQPALRELFTTGAVQGRVLDVGCGTGEVALLAASHGLQATGVDSSRRAIAIARQRANERGLGGTRFEVGDALDLSFLDASFDTVLDSGVFHVFNDADRSRYVASIRDVLTPGGVYHLVVFSDAQPGRWGPRRIRRDELDAAFARGWQLGAVEPCTFELTEGSAMAWRATVVRLG</sequence>
<comment type="caution">
    <text evidence="5">The sequence shown here is derived from an EMBL/GenBank/DDBJ whole genome shotgun (WGS) entry which is preliminary data.</text>
</comment>
<dbReference type="Gene3D" id="3.40.50.150">
    <property type="entry name" value="Vaccinia Virus protein VP39"/>
    <property type="match status" value="1"/>
</dbReference>
<keyword evidence="1 5" id="KW-0489">Methyltransferase</keyword>
<dbReference type="SUPFAM" id="SSF53335">
    <property type="entry name" value="S-adenosyl-L-methionine-dependent methyltransferases"/>
    <property type="match status" value="1"/>
</dbReference>
<proteinExistence type="predicted"/>
<keyword evidence="3" id="KW-0949">S-adenosyl-L-methionine</keyword>